<dbReference type="AlphaFoldDB" id="A0A7Y6EJ43"/>
<evidence type="ECO:0000313" key="11">
    <source>
        <dbReference type="Proteomes" id="UP000536441"/>
    </source>
</evidence>
<evidence type="ECO:0000256" key="7">
    <source>
        <dbReference type="ARBA" id="ARBA00023169"/>
    </source>
</evidence>
<evidence type="ECO:0000256" key="1">
    <source>
        <dbReference type="ARBA" id="ARBA00004141"/>
    </source>
</evidence>
<dbReference type="GO" id="GO:0009242">
    <property type="term" value="P:colanic acid biosynthetic process"/>
    <property type="evidence" value="ECO:0007669"/>
    <property type="project" value="TreeGrafter"/>
</dbReference>
<keyword evidence="6 8" id="KW-0472">Membrane</keyword>
<keyword evidence="4 8" id="KW-0812">Transmembrane</keyword>
<dbReference type="GO" id="GO:0016020">
    <property type="term" value="C:membrane"/>
    <property type="evidence" value="ECO:0007669"/>
    <property type="project" value="UniProtKB-SubCell"/>
</dbReference>
<dbReference type="GO" id="GO:0000271">
    <property type="term" value="P:polysaccharide biosynthetic process"/>
    <property type="evidence" value="ECO:0007669"/>
    <property type="project" value="UniProtKB-KW"/>
</dbReference>
<comment type="subcellular location">
    <subcellularLocation>
        <location evidence="1">Membrane</location>
        <topology evidence="1">Multi-pass membrane protein</topology>
    </subcellularLocation>
</comment>
<evidence type="ECO:0000313" key="10">
    <source>
        <dbReference type="EMBL" id="NUU48817.1"/>
    </source>
</evidence>
<dbReference type="PANTHER" id="PTHR30576:SF21">
    <property type="entry name" value="UDP-GLUCOSE:UNDECAPRENYL-PHOSPHATE GLUCOSE-1-PHOSPHATE TRANSFERASE"/>
    <property type="match status" value="1"/>
</dbReference>
<dbReference type="InterPro" id="IPR003362">
    <property type="entry name" value="Bact_transf"/>
</dbReference>
<keyword evidence="11" id="KW-1185">Reference proteome</keyword>
<feature type="transmembrane region" description="Helical" evidence="8">
    <location>
        <begin position="271"/>
        <end position="292"/>
    </location>
</feature>
<protein>
    <submittedName>
        <fullName evidence="10">Exopolysaccharide biosynthesis polyprenyl glycosylphosphotransferase</fullName>
    </submittedName>
</protein>
<dbReference type="NCBIfam" id="TIGR03025">
    <property type="entry name" value="EPS_sugtrans"/>
    <property type="match status" value="1"/>
</dbReference>
<evidence type="ECO:0000256" key="2">
    <source>
        <dbReference type="ARBA" id="ARBA00006464"/>
    </source>
</evidence>
<dbReference type="InterPro" id="IPR017475">
    <property type="entry name" value="EPS_sugar_tfrase"/>
</dbReference>
<feature type="transmembrane region" description="Helical" evidence="8">
    <location>
        <begin position="29"/>
        <end position="49"/>
    </location>
</feature>
<feature type="transmembrane region" description="Helical" evidence="8">
    <location>
        <begin position="92"/>
        <end position="116"/>
    </location>
</feature>
<comment type="similarity">
    <text evidence="2">Belongs to the bacterial sugar transferase family.</text>
</comment>
<keyword evidence="3 10" id="KW-0808">Transferase</keyword>
<organism evidence="10 11">
    <name type="scientific">Sphingomonas zeae</name>
    <dbReference type="NCBI Taxonomy" id="1646122"/>
    <lineage>
        <taxon>Bacteria</taxon>
        <taxon>Pseudomonadati</taxon>
        <taxon>Pseudomonadota</taxon>
        <taxon>Alphaproteobacteria</taxon>
        <taxon>Sphingomonadales</taxon>
        <taxon>Sphingomonadaceae</taxon>
        <taxon>Sphingomonas</taxon>
    </lineage>
</organism>
<accession>A0A7Y6EJ43</accession>
<feature type="transmembrane region" description="Helical" evidence="8">
    <location>
        <begin position="61"/>
        <end position="80"/>
    </location>
</feature>
<evidence type="ECO:0000256" key="5">
    <source>
        <dbReference type="ARBA" id="ARBA00022989"/>
    </source>
</evidence>
<proteinExistence type="inferred from homology"/>
<dbReference type="Pfam" id="PF02397">
    <property type="entry name" value="Bac_transf"/>
    <property type="match status" value="1"/>
</dbReference>
<comment type="caution">
    <text evidence="10">The sequence shown here is derived from an EMBL/GenBank/DDBJ whole genome shotgun (WGS) entry which is preliminary data.</text>
</comment>
<gene>
    <name evidence="10" type="ORF">HP438_17755</name>
</gene>
<evidence type="ECO:0000256" key="4">
    <source>
        <dbReference type="ARBA" id="ARBA00022692"/>
    </source>
</evidence>
<dbReference type="PANTHER" id="PTHR30576">
    <property type="entry name" value="COLANIC BIOSYNTHESIS UDP-GLUCOSE LIPID CARRIER TRANSFERASE"/>
    <property type="match status" value="1"/>
</dbReference>
<keyword evidence="5 8" id="KW-1133">Transmembrane helix</keyword>
<reference evidence="10 11" key="1">
    <citation type="submission" date="2020-05" db="EMBL/GenBank/DDBJ databases">
        <title>Genome Sequencing of Type Strains.</title>
        <authorList>
            <person name="Lemaire J.F."/>
            <person name="Inderbitzin P."/>
            <person name="Gregorio O.A."/>
            <person name="Collins S.B."/>
            <person name="Wespe N."/>
            <person name="Knight-Connoni V."/>
        </authorList>
    </citation>
    <scope>NUCLEOTIDE SEQUENCE [LARGE SCALE GENOMIC DNA]</scope>
    <source>
        <strain evidence="10 11">DSM 100049</strain>
    </source>
</reference>
<dbReference type="GO" id="GO:0089702">
    <property type="term" value="F:undecaprenyl-phosphate glucose phosphotransferase activity"/>
    <property type="evidence" value="ECO:0007669"/>
    <property type="project" value="TreeGrafter"/>
</dbReference>
<name>A0A7Y6EJ43_9SPHN</name>
<dbReference type="EMBL" id="JABMCH010000071">
    <property type="protein sequence ID" value="NUU48817.1"/>
    <property type="molecule type" value="Genomic_DNA"/>
</dbReference>
<evidence type="ECO:0000256" key="6">
    <source>
        <dbReference type="ARBA" id="ARBA00023136"/>
    </source>
</evidence>
<dbReference type="Proteomes" id="UP000536441">
    <property type="component" value="Unassembled WGS sequence"/>
</dbReference>
<evidence type="ECO:0000256" key="3">
    <source>
        <dbReference type="ARBA" id="ARBA00022679"/>
    </source>
</evidence>
<keyword evidence="7" id="KW-0270">Exopolysaccharide synthesis</keyword>
<evidence type="ECO:0000256" key="8">
    <source>
        <dbReference type="SAM" id="Phobius"/>
    </source>
</evidence>
<feature type="domain" description="Bacterial sugar transferase" evidence="9">
    <location>
        <begin position="266"/>
        <end position="454"/>
    </location>
</feature>
<feature type="transmembrane region" description="Helical" evidence="8">
    <location>
        <begin position="122"/>
        <end position="142"/>
    </location>
</feature>
<evidence type="ECO:0000259" key="9">
    <source>
        <dbReference type="Pfam" id="PF02397"/>
    </source>
</evidence>
<sequence length="459" mass="50729">MQIVSFSRVGEDAEEGDARSTTRALRLQYYVAMLIADAIAVMLALTLGSLLRFDTPFSPEAATLILGLVPFFCFFDLANMRPDYLNDWRRSIVSMLIALGKAVLVLLFFGFLLHAIGDASRLLVGYGVALAVVIALVLRTLIVTLSSRAFQGGAVNHVLLIDGVTMDIPAGQSALQIERIDGSDFNNPYLLDQFARRFADVDHLTVACHTDRRRDWAMALKGIGVRADIIIPELDDLGSVGHAMVAGSSTILISTDPLGPYDRIVKRAVDLALAISALAFLLPLLVIIAIAVKLDSRGPIFFRQQRVGYGNRLFMMYKFRSMKVETSDAKGGRSASRDDDRITRIGRIIRATSVDELPQLLNVLRGEMSVVGPRPHALGSLAGDQLFWHVDARYHHRHACKPGLTGLAQVRGLRGATHSREDLVSRLQADLEYLNNWSLWRDIMILLSTVRVIVHRNAY</sequence>
<dbReference type="RefSeq" id="WP_175313530.1">
    <property type="nucleotide sequence ID" value="NZ_CBCRYR010000034.1"/>
</dbReference>